<dbReference type="SUPFAM" id="SSF57850">
    <property type="entry name" value="RING/U-box"/>
    <property type="match status" value="1"/>
</dbReference>
<dbReference type="Gene3D" id="3.30.40.10">
    <property type="entry name" value="Zinc/RING finger domain, C3HC4 (zinc finger)"/>
    <property type="match status" value="1"/>
</dbReference>
<keyword evidence="3" id="KW-0479">Metal-binding</keyword>
<feature type="transmembrane region" description="Helical" evidence="10">
    <location>
        <begin position="484"/>
        <end position="501"/>
    </location>
</feature>
<evidence type="ECO:0000256" key="4">
    <source>
        <dbReference type="ARBA" id="ARBA00022771"/>
    </source>
</evidence>
<proteinExistence type="predicted"/>
<feature type="transmembrane region" description="Helical" evidence="10">
    <location>
        <begin position="125"/>
        <end position="143"/>
    </location>
</feature>
<keyword evidence="12" id="KW-1185">Reference proteome</keyword>
<feature type="transmembrane region" description="Helical" evidence="10">
    <location>
        <begin position="261"/>
        <end position="294"/>
    </location>
</feature>
<dbReference type="Pfam" id="PF13923">
    <property type="entry name" value="zf-C3HC4_2"/>
    <property type="match status" value="1"/>
</dbReference>
<evidence type="ECO:0000256" key="1">
    <source>
        <dbReference type="ARBA" id="ARBA00004141"/>
    </source>
</evidence>
<feature type="transmembrane region" description="Helical" evidence="10">
    <location>
        <begin position="410"/>
        <end position="436"/>
    </location>
</feature>
<dbReference type="InterPro" id="IPR011016">
    <property type="entry name" value="Znf_RING-CH"/>
</dbReference>
<keyword evidence="2 10" id="KW-0812">Transmembrane</keyword>
<dbReference type="Proteomes" id="UP000001554">
    <property type="component" value="Chromosome 4"/>
</dbReference>
<dbReference type="SMART" id="SM00744">
    <property type="entry name" value="RINGv"/>
    <property type="match status" value="1"/>
</dbReference>
<dbReference type="GO" id="GO:0061630">
    <property type="term" value="F:ubiquitin protein ligase activity"/>
    <property type="evidence" value="ECO:0000318"/>
    <property type="project" value="GO_Central"/>
</dbReference>
<organism evidence="12 13">
    <name type="scientific">Branchiostoma floridae</name>
    <name type="common">Florida lancelet</name>
    <name type="synonym">Amphioxus</name>
    <dbReference type="NCBI Taxonomy" id="7739"/>
    <lineage>
        <taxon>Eukaryota</taxon>
        <taxon>Metazoa</taxon>
        <taxon>Chordata</taxon>
        <taxon>Cephalochordata</taxon>
        <taxon>Leptocardii</taxon>
        <taxon>Amphioxiformes</taxon>
        <taxon>Branchiostomatidae</taxon>
        <taxon>Branchiostoma</taxon>
    </lineage>
</organism>
<dbReference type="RefSeq" id="XP_035674933.1">
    <property type="nucleotide sequence ID" value="XM_035819040.1"/>
</dbReference>
<feature type="transmembrane region" description="Helical" evidence="10">
    <location>
        <begin position="342"/>
        <end position="362"/>
    </location>
</feature>
<keyword evidence="6 10" id="KW-1133">Transmembrane helix</keyword>
<feature type="transmembrane region" description="Helical" evidence="10">
    <location>
        <begin position="382"/>
        <end position="403"/>
    </location>
</feature>
<dbReference type="InterPro" id="IPR050731">
    <property type="entry name" value="HRD1_E3_ubiq-ligases"/>
</dbReference>
<dbReference type="CDD" id="cd16476">
    <property type="entry name" value="RING-H2_RNF139-like"/>
    <property type="match status" value="1"/>
</dbReference>
<reference evidence="12" key="1">
    <citation type="journal article" date="2020" name="Nat. Ecol. Evol.">
        <title>Deeply conserved synteny resolves early events in vertebrate evolution.</title>
        <authorList>
            <person name="Simakov O."/>
            <person name="Marletaz F."/>
            <person name="Yue J.X."/>
            <person name="O'Connell B."/>
            <person name="Jenkins J."/>
            <person name="Brandt A."/>
            <person name="Calef R."/>
            <person name="Tung C.H."/>
            <person name="Huang T.K."/>
            <person name="Schmutz J."/>
            <person name="Satoh N."/>
            <person name="Yu J.K."/>
            <person name="Putnam N.H."/>
            <person name="Green R.E."/>
            <person name="Rokhsar D.S."/>
        </authorList>
    </citation>
    <scope>NUCLEOTIDE SEQUENCE [LARGE SCALE GENOMIC DNA]</scope>
    <source>
        <strain evidence="12">S238N-H82</strain>
    </source>
</reference>
<evidence type="ECO:0000256" key="10">
    <source>
        <dbReference type="SAM" id="Phobius"/>
    </source>
</evidence>
<dbReference type="GO" id="GO:0012505">
    <property type="term" value="C:endomembrane system"/>
    <property type="evidence" value="ECO:0000318"/>
    <property type="project" value="GO_Central"/>
</dbReference>
<dbReference type="AlphaFoldDB" id="A0A9J7L3V0"/>
<feature type="region of interest" description="Disordered" evidence="9">
    <location>
        <begin position="583"/>
        <end position="630"/>
    </location>
</feature>
<feature type="region of interest" description="Disordered" evidence="9">
    <location>
        <begin position="642"/>
        <end position="681"/>
    </location>
</feature>
<evidence type="ECO:0000256" key="9">
    <source>
        <dbReference type="SAM" id="MobiDB-lite"/>
    </source>
</evidence>
<evidence type="ECO:0000259" key="11">
    <source>
        <dbReference type="PROSITE" id="PS50089"/>
    </source>
</evidence>
<keyword evidence="4 8" id="KW-0863">Zinc-finger</keyword>
<feature type="compositionally biased region" description="Basic and acidic residues" evidence="9">
    <location>
        <begin position="583"/>
        <end position="617"/>
    </location>
</feature>
<feature type="transmembrane region" description="Helical" evidence="10">
    <location>
        <begin position="53"/>
        <end position="74"/>
    </location>
</feature>
<dbReference type="OrthoDB" id="4752984at2759"/>
<dbReference type="GO" id="GO:0043161">
    <property type="term" value="P:proteasome-mediated ubiquitin-dependent protein catabolic process"/>
    <property type="evidence" value="ECO:0000318"/>
    <property type="project" value="GO_Central"/>
</dbReference>
<evidence type="ECO:0000256" key="2">
    <source>
        <dbReference type="ARBA" id="ARBA00022692"/>
    </source>
</evidence>
<dbReference type="OMA" id="MHSAPLH"/>
<evidence type="ECO:0000256" key="6">
    <source>
        <dbReference type="ARBA" id="ARBA00022989"/>
    </source>
</evidence>
<feature type="transmembrane region" description="Helical" evidence="10">
    <location>
        <begin position="86"/>
        <end position="105"/>
    </location>
</feature>
<dbReference type="InterPro" id="IPR025754">
    <property type="entry name" value="TRC8_N_dom"/>
</dbReference>
<evidence type="ECO:0000256" key="7">
    <source>
        <dbReference type="ARBA" id="ARBA00023136"/>
    </source>
</evidence>
<feature type="transmembrane region" description="Helical" evidence="10">
    <location>
        <begin position="173"/>
        <end position="194"/>
    </location>
</feature>
<dbReference type="InterPro" id="IPR013083">
    <property type="entry name" value="Znf_RING/FYVE/PHD"/>
</dbReference>
<feature type="region of interest" description="Disordered" evidence="9">
    <location>
        <begin position="751"/>
        <end position="778"/>
    </location>
</feature>
<evidence type="ECO:0000313" key="13">
    <source>
        <dbReference type="RefSeq" id="XP_035674933.1"/>
    </source>
</evidence>
<dbReference type="PANTHER" id="PTHR22763:SF191">
    <property type="entry name" value="RING FINGER PROTEIN 145 HOMOLOG"/>
    <property type="match status" value="1"/>
</dbReference>
<feature type="transmembrane region" description="Helical" evidence="10">
    <location>
        <begin position="230"/>
        <end position="249"/>
    </location>
</feature>
<feature type="domain" description="RING-type" evidence="11">
    <location>
        <begin position="539"/>
        <end position="577"/>
    </location>
</feature>
<gene>
    <name evidence="13" type="primary">LOC118414792</name>
</gene>
<dbReference type="PROSITE" id="PS50089">
    <property type="entry name" value="ZF_RING_2"/>
    <property type="match status" value="1"/>
</dbReference>
<keyword evidence="5" id="KW-0862">Zinc</keyword>
<evidence type="ECO:0000256" key="8">
    <source>
        <dbReference type="PROSITE-ProRule" id="PRU00175"/>
    </source>
</evidence>
<dbReference type="GeneID" id="118414792"/>
<feature type="compositionally biased region" description="Basic and acidic residues" evidence="9">
    <location>
        <begin position="672"/>
        <end position="681"/>
    </location>
</feature>
<feature type="transmembrane region" description="Helical" evidence="10">
    <location>
        <begin position="314"/>
        <end position="335"/>
    </location>
</feature>
<dbReference type="GO" id="GO:0036503">
    <property type="term" value="P:ERAD pathway"/>
    <property type="evidence" value="ECO:0000318"/>
    <property type="project" value="GO_Central"/>
</dbReference>
<dbReference type="PANTHER" id="PTHR22763">
    <property type="entry name" value="RING ZINC FINGER PROTEIN"/>
    <property type="match status" value="1"/>
</dbReference>
<comment type="subcellular location">
    <subcellularLocation>
        <location evidence="1">Membrane</location>
        <topology evidence="1">Multi-pass membrane protein</topology>
    </subcellularLocation>
</comment>
<evidence type="ECO:0000256" key="5">
    <source>
        <dbReference type="ARBA" id="ARBA00022833"/>
    </source>
</evidence>
<protein>
    <submittedName>
        <fullName evidence="13">RING finger protein 145-like</fullName>
    </submittedName>
</protein>
<evidence type="ECO:0000313" key="12">
    <source>
        <dbReference type="Proteomes" id="UP000001554"/>
    </source>
</evidence>
<dbReference type="GO" id="GO:0008270">
    <property type="term" value="F:zinc ion binding"/>
    <property type="evidence" value="ECO:0007669"/>
    <property type="project" value="UniProtKB-KW"/>
</dbReference>
<feature type="transmembrane region" description="Helical" evidence="10">
    <location>
        <begin position="148"/>
        <end position="167"/>
    </location>
</feature>
<evidence type="ECO:0000256" key="3">
    <source>
        <dbReference type="ARBA" id="ARBA00022723"/>
    </source>
</evidence>
<dbReference type="SMART" id="SM00184">
    <property type="entry name" value="RING"/>
    <property type="match status" value="1"/>
</dbReference>
<dbReference type="InterPro" id="IPR001841">
    <property type="entry name" value="Znf_RING"/>
</dbReference>
<sequence length="778" mass="88449">MPLREHVSGWVERGVGVVLRVPSLLLLEVLYLWEESVGKYLPYRGVHKQKFSFQYLSWNVYILGYILALTIFFLPLKKLIQLYTHILAAVILLLGHLAAGTYIAAEIEQGYEGLVFYDDDSFHRFVVHLVGQSLAALACSYLVGDRRLWPYSASLIPLVAKLCMMPLGSLKLFHTFAALFTSLEVLYFIARNLFVPYSLVLSAQKSVRAATAVVGWFPYVLYLWNKLAVPSLFLAYWCFIFAVQLYLFLGSINHPVLEEGTVILLLASMAECCGSPYALLGLCFTVSYVAQLILTLTKLYLQGFEAFMHDNIMHRGVTEGLTLLLLALQTGLLELKSVQRTFLLSIVLFIVLASTIQSMHEITEPILLALGASQNKSFWKHLRSITMCLFLLTFPMYMTFLISSFFDVDLWLLIIISSCILTSLHAVASMFMYALFMIDGYRNEPWENLDDIVYAIKATCKTLEFIVALCVVYYGAKEALFGEWTWIGASVIIVHCYFNVWQRAQQGWKSFLLRRKAVSNIQSLRQATVEELAQLDDVCAICFQELNSARVTPCSHYFHGACLRKWLYVQEKCPMCHTEIKFESDTQQDSHQENQDNDRQHNAENVEEPRNNEREDPPLEGQGENLNVNDNDAEVARENNDTIETTPSDEQDPNTETIQNPEDVAQFESEEKDTNGKPLNERLDVTDLPTVVDNEVENANVDRIKQDIIKEPQEMVSQDGDELYASCHSASDDNQEQSQIDWEFVGNVDSKETQYGGTEPGDNVQHEENQFEDNCDKG</sequence>
<keyword evidence="7 10" id="KW-0472">Membrane</keyword>
<reference evidence="13" key="2">
    <citation type="submission" date="2025-08" db="UniProtKB">
        <authorList>
            <consortium name="RefSeq"/>
        </authorList>
    </citation>
    <scope>IDENTIFICATION</scope>
    <source>
        <strain evidence="13">S238N-H82</strain>
        <tissue evidence="13">Testes</tissue>
    </source>
</reference>
<feature type="compositionally biased region" description="Basic and acidic residues" evidence="9">
    <location>
        <begin position="764"/>
        <end position="778"/>
    </location>
</feature>
<dbReference type="GO" id="GO:0016020">
    <property type="term" value="C:membrane"/>
    <property type="evidence" value="ECO:0007669"/>
    <property type="project" value="UniProtKB-SubCell"/>
</dbReference>
<name>A0A9J7L3V0_BRAFL</name>
<accession>A0A9J7L3V0</accession>
<dbReference type="KEGG" id="bfo:118414792"/>
<feature type="transmembrane region" description="Helical" evidence="10">
    <location>
        <begin position="206"/>
        <end position="224"/>
    </location>
</feature>
<dbReference type="Pfam" id="PF13705">
    <property type="entry name" value="TRC8_N"/>
    <property type="match status" value="1"/>
</dbReference>